<proteinExistence type="predicted"/>
<dbReference type="EMBL" id="CM042011">
    <property type="protein sequence ID" value="KAI3766536.1"/>
    <property type="molecule type" value="Genomic_DNA"/>
</dbReference>
<comment type="caution">
    <text evidence="1">The sequence shown here is derived from an EMBL/GenBank/DDBJ whole genome shotgun (WGS) entry which is preliminary data.</text>
</comment>
<gene>
    <name evidence="1" type="ORF">L2E82_16600</name>
</gene>
<name>A0ACB9F6G5_CICIN</name>
<protein>
    <submittedName>
        <fullName evidence="1">Uncharacterized protein</fullName>
    </submittedName>
</protein>
<evidence type="ECO:0000313" key="2">
    <source>
        <dbReference type="Proteomes" id="UP001055811"/>
    </source>
</evidence>
<sequence length="83" mass="9268">MPSRSTSRTHCSRSSSSRLKYDARVVDFGVTGSSESMDLVERLDPVLTSASVSLQRRFPVGRRWCYGLVPVLDDGFNVRSKIT</sequence>
<keyword evidence="2" id="KW-1185">Reference proteome</keyword>
<reference evidence="2" key="1">
    <citation type="journal article" date="2022" name="Mol. Ecol. Resour.">
        <title>The genomes of chicory, endive, great burdock and yacon provide insights into Asteraceae palaeo-polyploidization history and plant inulin production.</title>
        <authorList>
            <person name="Fan W."/>
            <person name="Wang S."/>
            <person name="Wang H."/>
            <person name="Wang A."/>
            <person name="Jiang F."/>
            <person name="Liu H."/>
            <person name="Zhao H."/>
            <person name="Xu D."/>
            <person name="Zhang Y."/>
        </authorList>
    </citation>
    <scope>NUCLEOTIDE SEQUENCE [LARGE SCALE GENOMIC DNA]</scope>
    <source>
        <strain evidence="2">cv. Punajuju</strain>
    </source>
</reference>
<reference evidence="1 2" key="2">
    <citation type="journal article" date="2022" name="Mol. Ecol. Resour.">
        <title>The genomes of chicory, endive, great burdock and yacon provide insights into Asteraceae paleo-polyploidization history and plant inulin production.</title>
        <authorList>
            <person name="Fan W."/>
            <person name="Wang S."/>
            <person name="Wang H."/>
            <person name="Wang A."/>
            <person name="Jiang F."/>
            <person name="Liu H."/>
            <person name="Zhao H."/>
            <person name="Xu D."/>
            <person name="Zhang Y."/>
        </authorList>
    </citation>
    <scope>NUCLEOTIDE SEQUENCE [LARGE SCALE GENOMIC DNA]</scope>
    <source>
        <strain evidence="2">cv. Punajuju</strain>
        <tissue evidence="1">Leaves</tissue>
    </source>
</reference>
<evidence type="ECO:0000313" key="1">
    <source>
        <dbReference type="EMBL" id="KAI3766536.1"/>
    </source>
</evidence>
<organism evidence="1 2">
    <name type="scientific">Cichorium intybus</name>
    <name type="common">Chicory</name>
    <dbReference type="NCBI Taxonomy" id="13427"/>
    <lineage>
        <taxon>Eukaryota</taxon>
        <taxon>Viridiplantae</taxon>
        <taxon>Streptophyta</taxon>
        <taxon>Embryophyta</taxon>
        <taxon>Tracheophyta</taxon>
        <taxon>Spermatophyta</taxon>
        <taxon>Magnoliopsida</taxon>
        <taxon>eudicotyledons</taxon>
        <taxon>Gunneridae</taxon>
        <taxon>Pentapetalae</taxon>
        <taxon>asterids</taxon>
        <taxon>campanulids</taxon>
        <taxon>Asterales</taxon>
        <taxon>Asteraceae</taxon>
        <taxon>Cichorioideae</taxon>
        <taxon>Cichorieae</taxon>
        <taxon>Cichoriinae</taxon>
        <taxon>Cichorium</taxon>
    </lineage>
</organism>
<dbReference type="Proteomes" id="UP001055811">
    <property type="component" value="Linkage Group LG03"/>
</dbReference>
<accession>A0ACB9F6G5</accession>